<keyword evidence="1" id="KW-0812">Transmembrane</keyword>
<dbReference type="GO" id="GO:0005886">
    <property type="term" value="C:plasma membrane"/>
    <property type="evidence" value="ECO:0007669"/>
    <property type="project" value="TreeGrafter"/>
</dbReference>
<keyword evidence="3" id="KW-1185">Reference proteome</keyword>
<dbReference type="AlphaFoldDB" id="A0A1Z4GQN6"/>
<feature type="transmembrane region" description="Helical" evidence="1">
    <location>
        <begin position="121"/>
        <end position="142"/>
    </location>
</feature>
<evidence type="ECO:0008006" key="4">
    <source>
        <dbReference type="Google" id="ProtNLM"/>
    </source>
</evidence>
<dbReference type="InterPro" id="IPR006750">
    <property type="entry name" value="YdcZ"/>
</dbReference>
<keyword evidence="1" id="KW-0472">Membrane</keyword>
<organism evidence="2 3">
    <name type="scientific">Anabaenopsis circularis NIES-21</name>
    <dbReference type="NCBI Taxonomy" id="1085406"/>
    <lineage>
        <taxon>Bacteria</taxon>
        <taxon>Bacillati</taxon>
        <taxon>Cyanobacteriota</taxon>
        <taxon>Cyanophyceae</taxon>
        <taxon>Nostocales</taxon>
        <taxon>Nodulariaceae</taxon>
        <taxon>Anabaenopsis</taxon>
    </lineage>
</organism>
<evidence type="ECO:0000313" key="3">
    <source>
        <dbReference type="Proteomes" id="UP000218287"/>
    </source>
</evidence>
<accession>A0A1Z4GQN6</accession>
<evidence type="ECO:0000313" key="2">
    <source>
        <dbReference type="EMBL" id="BAY19814.1"/>
    </source>
</evidence>
<feature type="transmembrane region" description="Helical" evidence="1">
    <location>
        <begin position="30"/>
        <end position="51"/>
    </location>
</feature>
<dbReference type="OrthoDB" id="7864805at2"/>
<feature type="transmembrane region" description="Helical" evidence="1">
    <location>
        <begin position="63"/>
        <end position="82"/>
    </location>
</feature>
<dbReference type="PANTHER" id="PTHR34821">
    <property type="entry name" value="INNER MEMBRANE PROTEIN YDCZ"/>
    <property type="match status" value="1"/>
</dbReference>
<keyword evidence="2" id="KW-0614">Plasmid</keyword>
<geneLocation type="plasmid" evidence="3">
    <name>Plasmid1 dna</name>
</geneLocation>
<proteinExistence type="predicted"/>
<name>A0A1Z4GQN6_9CYAN</name>
<keyword evidence="1" id="KW-1133">Transmembrane helix</keyword>
<dbReference type="Proteomes" id="UP000218287">
    <property type="component" value="Plasmid Plasmid1 dna"/>
</dbReference>
<evidence type="ECO:0000256" key="1">
    <source>
        <dbReference type="SAM" id="Phobius"/>
    </source>
</evidence>
<feature type="transmembrane region" description="Helical" evidence="1">
    <location>
        <begin position="154"/>
        <end position="170"/>
    </location>
</feature>
<dbReference type="Pfam" id="PF04657">
    <property type="entry name" value="DMT_YdcZ"/>
    <property type="match status" value="1"/>
</dbReference>
<sequence>MSIIHLPSTKTTVSKSPTVSTLIRPPSPSLLIAFFNGAVLPIQAAINAQLARSIGSFPLAGDISYFVGTIVLVSLLLTGKFGRPNWSALPKAPWWAFCGGLVGAWYITSSAYLTTNLGTTLTIALIVSGQSFMGMLVDHFGWLSVQPRRLTPNRRIAGALLLLAVFFLTLK</sequence>
<dbReference type="PANTHER" id="PTHR34821:SF2">
    <property type="entry name" value="INNER MEMBRANE PROTEIN YDCZ"/>
    <property type="match status" value="1"/>
</dbReference>
<protein>
    <recommendedName>
        <fullName evidence="4">DMT family transporter</fullName>
    </recommendedName>
</protein>
<gene>
    <name evidence="2" type="ORF">NIES21_56840</name>
</gene>
<feature type="transmembrane region" description="Helical" evidence="1">
    <location>
        <begin position="94"/>
        <end position="114"/>
    </location>
</feature>
<reference evidence="2 3" key="1">
    <citation type="submission" date="2017-06" db="EMBL/GenBank/DDBJ databases">
        <title>Genome sequencing of cyanobaciteial culture collection at National Institute for Environmental Studies (NIES).</title>
        <authorList>
            <person name="Hirose Y."/>
            <person name="Shimura Y."/>
            <person name="Fujisawa T."/>
            <person name="Nakamura Y."/>
            <person name="Kawachi M."/>
        </authorList>
    </citation>
    <scope>NUCLEOTIDE SEQUENCE [LARGE SCALE GENOMIC DNA]</scope>
    <source>
        <strain evidence="2 3">NIES-21</strain>
        <plasmid evidence="3">Plasmid1 dna</plasmid>
    </source>
</reference>
<dbReference type="EMBL" id="AP018175">
    <property type="protein sequence ID" value="BAY19814.1"/>
    <property type="molecule type" value="Genomic_DNA"/>
</dbReference>